<dbReference type="RefSeq" id="WP_353722245.1">
    <property type="nucleotide sequence ID" value="NZ_CP159289.1"/>
</dbReference>
<accession>A0AAU8FU23</accession>
<evidence type="ECO:0000313" key="1">
    <source>
        <dbReference type="EMBL" id="XCH26980.1"/>
    </source>
</evidence>
<sequence length="148" mass="16655">MIIITTKRGKSGTTQISYDIWGSYITPASRLGTLTADEFMKVYNTAYDNAEKFDEQGFKDGKYVRNLPANFPNLFDANGKPKYNTDWEKEIYKPTWARNHELAVRGGGEKSAYSISVGYTDQGRLNPGATVFPYQIHAGPQPPHQLQL</sequence>
<dbReference type="AlphaFoldDB" id="A0AAU8FU23"/>
<gene>
    <name evidence="1" type="ORF">ABV298_11495</name>
</gene>
<reference evidence="1" key="1">
    <citation type="submission" date="2024-06" db="EMBL/GenBank/DDBJ databases">
        <title>Sequencing and assembly of the genome of Dyadobacter sp. strain 676, a symbiont of Cyamopsis tetragonoloba.</title>
        <authorList>
            <person name="Guro P."/>
            <person name="Sazanova A."/>
            <person name="Kuznetsova I."/>
            <person name="Belimov A."/>
            <person name="Safronova V."/>
        </authorList>
    </citation>
    <scope>NUCLEOTIDE SEQUENCE</scope>
    <source>
        <strain evidence="1">676</strain>
    </source>
</reference>
<organism evidence="1">
    <name type="scientific">Dyadobacter sp. 676</name>
    <dbReference type="NCBI Taxonomy" id="3088362"/>
    <lineage>
        <taxon>Bacteria</taxon>
        <taxon>Pseudomonadati</taxon>
        <taxon>Bacteroidota</taxon>
        <taxon>Cytophagia</taxon>
        <taxon>Cytophagales</taxon>
        <taxon>Spirosomataceae</taxon>
        <taxon>Dyadobacter</taxon>
    </lineage>
</organism>
<protein>
    <submittedName>
        <fullName evidence="1">Uncharacterized protein</fullName>
    </submittedName>
</protein>
<proteinExistence type="predicted"/>
<dbReference type="EMBL" id="CP159289">
    <property type="protein sequence ID" value="XCH26980.1"/>
    <property type="molecule type" value="Genomic_DNA"/>
</dbReference>
<name>A0AAU8FU23_9BACT</name>